<evidence type="ECO:0000313" key="1">
    <source>
        <dbReference type="EMBL" id="PTQ54693.1"/>
    </source>
</evidence>
<sequence length="187" mass="19211">MAEDVVLIVAEGLARPGAAGDDGETLAVVDPAADLSSLRRLLGAEGPPDGAGRALPTVRAEMAWGAGQREDGMPALLLYAFLPAGTLAIAVPAEVRLGRGRTGHGWDALLAFEPKRLLVIAGDKSAPPEPRFILEAAEPDGLMAALERFFDQVLAASGSDSDGPLSALREYLSSPQAASCAFVPPGS</sequence>
<dbReference type="RefSeq" id="WP_272999473.1">
    <property type="nucleotide sequence ID" value="NZ_PEBV01000002.1"/>
</dbReference>
<gene>
    <name evidence="1" type="ORF">HSCHL_2284</name>
</gene>
<name>A0A2T5GET9_HYDSH</name>
<protein>
    <submittedName>
        <fullName evidence="1">Uncharacterized protein</fullName>
    </submittedName>
</protein>
<dbReference type="EMBL" id="PEBV01000002">
    <property type="protein sequence ID" value="PTQ54693.1"/>
    <property type="molecule type" value="Genomic_DNA"/>
</dbReference>
<reference evidence="1 2" key="1">
    <citation type="submission" date="2017-08" db="EMBL/GenBank/DDBJ databases">
        <title>Burning lignite coal seam in the remote Altai Mountains harbors a hydrogen-driven thermophilic microbial community.</title>
        <authorList>
            <person name="Kadnikov V.V."/>
            <person name="Mardanov A.V."/>
            <person name="Ivasenko D."/>
            <person name="Beletsky A.V."/>
            <person name="Karnachuk O.V."/>
            <person name="Ravin N.V."/>
        </authorList>
    </citation>
    <scope>NUCLEOTIDE SEQUENCE [LARGE SCALE GENOMIC DNA]</scope>
    <source>
        <strain evidence="1">AL33</strain>
    </source>
</reference>
<organism evidence="1 2">
    <name type="scientific">Hydrogenibacillus schlegelii</name>
    <name type="common">Bacillus schlegelii</name>
    <dbReference type="NCBI Taxonomy" id="1484"/>
    <lineage>
        <taxon>Bacteria</taxon>
        <taxon>Bacillati</taxon>
        <taxon>Bacillota</taxon>
        <taxon>Bacilli</taxon>
        <taxon>Bacillales</taxon>
        <taxon>Bacillales Family X. Incertae Sedis</taxon>
        <taxon>Hydrogenibacillus</taxon>
    </lineage>
</organism>
<comment type="caution">
    <text evidence="1">The sequence shown here is derived from an EMBL/GenBank/DDBJ whole genome shotgun (WGS) entry which is preliminary data.</text>
</comment>
<dbReference type="Proteomes" id="UP000244180">
    <property type="component" value="Unassembled WGS sequence"/>
</dbReference>
<evidence type="ECO:0000313" key="2">
    <source>
        <dbReference type="Proteomes" id="UP000244180"/>
    </source>
</evidence>
<proteinExistence type="predicted"/>
<dbReference type="AlphaFoldDB" id="A0A2T5GET9"/>
<accession>A0A2T5GET9</accession>